<dbReference type="EMBL" id="JBHUEM010000005">
    <property type="protein sequence ID" value="MFD1736222.1"/>
    <property type="molecule type" value="Genomic_DNA"/>
</dbReference>
<keyword evidence="1" id="KW-0472">Membrane</keyword>
<evidence type="ECO:0000256" key="1">
    <source>
        <dbReference type="SAM" id="Phobius"/>
    </source>
</evidence>
<feature type="transmembrane region" description="Helical" evidence="1">
    <location>
        <begin position="388"/>
        <end position="407"/>
    </location>
</feature>
<sequence>MTYELITAAGILGALLFYFLYLLLDRKSPPKSKDASTLIPREKKFKQQYSKVTQKSYIGLIRIPILRGYIRKIRLRLETVSAFDEYKLRQETMKIVFVILGSSGFIILLSSLLSRNLLFVFLIILAVMFLTDVLEDVFIHRLEDRLLRQLKDYIAEVRHHFQQTKMVDQAIYEATLVAQHEVKIQTEKIYDILISAEPRLMLRAYEEVAPNRFLKAIAGISVLVMEQGDIITSRGSVFLNALSNLTKEINYEVLRRNKLSYVLKGLSMISLLPVFFTLPLRKWAITYFPVMEPFYNSRFGLISQILLYAGVLLAYSLIRKMREVNELKYNARLKKKLWEEWFLQFTPLRVLVLAFTPKYYKRQYLHYKLLLKEANAPLKLEWLFLRRLLLVLISFLSVLMFFMYSHINAKINVHGITDTTIMMGKLTPDEVIALENEREFDIQVMNHFKGVKEKAYQEVALVVSEQLKRETTDQVVIHTAKRIYDKMHILDSSYLRWWELLLSAFIGFLSYHAPVLVLKFQAYMRKKDMEEEVNQFYTIIQILSEFKSVSVEELLEWMERFSVVFKEPLRHALLNYDSGAEETLEQLKEEVSFAPFTRIVDRLQLSVTRITIKDAFDDLEIEKQFYIEQRKENNDRIIKEKEWWGNLLGMAPLYILIFLYLVIPMIYISLSNTGSLMSQITN</sequence>
<feature type="transmembrane region" description="Helical" evidence="1">
    <location>
        <begin position="119"/>
        <end position="139"/>
    </location>
</feature>
<feature type="transmembrane region" description="Helical" evidence="1">
    <location>
        <begin position="6"/>
        <end position="24"/>
    </location>
</feature>
<keyword evidence="1" id="KW-1133">Transmembrane helix</keyword>
<feature type="transmembrane region" description="Helical" evidence="1">
    <location>
        <begin position="261"/>
        <end position="279"/>
    </location>
</feature>
<dbReference type="RefSeq" id="WP_377927369.1">
    <property type="nucleotide sequence ID" value="NZ_JBHUEM010000005.1"/>
</dbReference>
<proteinExistence type="predicted"/>
<accession>A0ABW4LM96</accession>
<keyword evidence="1" id="KW-0812">Transmembrane</keyword>
<name>A0ABW4LM96_9BACI</name>
<evidence type="ECO:0000313" key="2">
    <source>
        <dbReference type="EMBL" id="MFD1736222.1"/>
    </source>
</evidence>
<dbReference type="Proteomes" id="UP001597214">
    <property type="component" value="Unassembled WGS sequence"/>
</dbReference>
<reference evidence="3" key="1">
    <citation type="journal article" date="2019" name="Int. J. Syst. Evol. Microbiol.">
        <title>The Global Catalogue of Microorganisms (GCM) 10K type strain sequencing project: providing services to taxonomists for standard genome sequencing and annotation.</title>
        <authorList>
            <consortium name="The Broad Institute Genomics Platform"/>
            <consortium name="The Broad Institute Genome Sequencing Center for Infectious Disease"/>
            <person name="Wu L."/>
            <person name="Ma J."/>
        </authorList>
    </citation>
    <scope>NUCLEOTIDE SEQUENCE [LARGE SCALE GENOMIC DNA]</scope>
    <source>
        <strain evidence="3">CCUG 49339</strain>
    </source>
</reference>
<gene>
    <name evidence="2" type="ORF">ACFSCX_06545</name>
</gene>
<feature type="transmembrane region" description="Helical" evidence="1">
    <location>
        <begin position="497"/>
        <end position="518"/>
    </location>
</feature>
<keyword evidence="3" id="KW-1185">Reference proteome</keyword>
<protein>
    <recommendedName>
        <fullName evidence="4">Type II secretion system protein GspF domain-containing protein</fullName>
    </recommendedName>
</protein>
<organism evidence="2 3">
    <name type="scientific">Bacillus salitolerans</name>
    <dbReference type="NCBI Taxonomy" id="1437434"/>
    <lineage>
        <taxon>Bacteria</taxon>
        <taxon>Bacillati</taxon>
        <taxon>Bacillota</taxon>
        <taxon>Bacilli</taxon>
        <taxon>Bacillales</taxon>
        <taxon>Bacillaceae</taxon>
        <taxon>Bacillus</taxon>
    </lineage>
</organism>
<evidence type="ECO:0008006" key="4">
    <source>
        <dbReference type="Google" id="ProtNLM"/>
    </source>
</evidence>
<comment type="caution">
    <text evidence="2">The sequence shown here is derived from an EMBL/GenBank/DDBJ whole genome shotgun (WGS) entry which is preliminary data.</text>
</comment>
<feature type="transmembrane region" description="Helical" evidence="1">
    <location>
        <begin position="299"/>
        <end position="318"/>
    </location>
</feature>
<feature type="transmembrane region" description="Helical" evidence="1">
    <location>
        <begin position="95"/>
        <end position="113"/>
    </location>
</feature>
<evidence type="ECO:0000313" key="3">
    <source>
        <dbReference type="Proteomes" id="UP001597214"/>
    </source>
</evidence>
<feature type="transmembrane region" description="Helical" evidence="1">
    <location>
        <begin position="643"/>
        <end position="668"/>
    </location>
</feature>